<organism evidence="1 2">
    <name type="scientific">Champsocephalus esox</name>
    <name type="common">pike icefish</name>
    <dbReference type="NCBI Taxonomy" id="159716"/>
    <lineage>
        <taxon>Eukaryota</taxon>
        <taxon>Metazoa</taxon>
        <taxon>Chordata</taxon>
        <taxon>Craniata</taxon>
        <taxon>Vertebrata</taxon>
        <taxon>Euteleostomi</taxon>
        <taxon>Actinopterygii</taxon>
        <taxon>Neopterygii</taxon>
        <taxon>Teleostei</taxon>
        <taxon>Neoteleostei</taxon>
        <taxon>Acanthomorphata</taxon>
        <taxon>Eupercaria</taxon>
        <taxon>Perciformes</taxon>
        <taxon>Notothenioidei</taxon>
        <taxon>Channichthyidae</taxon>
        <taxon>Champsocephalus</taxon>
    </lineage>
</organism>
<protein>
    <submittedName>
        <fullName evidence="1">Uncharacterized protein</fullName>
    </submittedName>
</protein>
<dbReference type="EMBL" id="JAULUE010002068">
    <property type="protein sequence ID" value="KAK5875549.1"/>
    <property type="molecule type" value="Genomic_DNA"/>
</dbReference>
<dbReference type="Proteomes" id="UP001335648">
    <property type="component" value="Unassembled WGS sequence"/>
</dbReference>
<evidence type="ECO:0000313" key="2">
    <source>
        <dbReference type="Proteomes" id="UP001335648"/>
    </source>
</evidence>
<dbReference type="AlphaFoldDB" id="A0AAN8AZK8"/>
<evidence type="ECO:0000313" key="1">
    <source>
        <dbReference type="EMBL" id="KAK5875549.1"/>
    </source>
</evidence>
<accession>A0AAN8AZK8</accession>
<reference evidence="1 2" key="1">
    <citation type="journal article" date="2023" name="Mol. Biol. Evol.">
        <title>Genomics of Secondarily Temperate Adaptation in the Only Non-Antarctic Icefish.</title>
        <authorList>
            <person name="Rivera-Colon A.G."/>
            <person name="Rayamajhi N."/>
            <person name="Minhas B.F."/>
            <person name="Madrigal G."/>
            <person name="Bilyk K.T."/>
            <person name="Yoon V."/>
            <person name="Hune M."/>
            <person name="Gregory S."/>
            <person name="Cheng C.H.C."/>
            <person name="Catchen J.M."/>
        </authorList>
    </citation>
    <scope>NUCLEOTIDE SEQUENCE [LARGE SCALE GENOMIC DNA]</scope>
    <source>
        <strain evidence="1">JC2023a</strain>
    </source>
</reference>
<name>A0AAN8AZK8_9TELE</name>
<sequence length="94" mass="10536">MKSSSEASSSSSSSVTTPYGRIAALFTLGSQAEKKAEREIVMGGKYVEGNEKRKVRDKRNVRGISPCTLHLQRWKGQREGQIHTEIRRQDEEGL</sequence>
<keyword evidence="2" id="KW-1185">Reference proteome</keyword>
<proteinExistence type="predicted"/>
<comment type="caution">
    <text evidence="1">The sequence shown here is derived from an EMBL/GenBank/DDBJ whole genome shotgun (WGS) entry which is preliminary data.</text>
</comment>
<gene>
    <name evidence="1" type="ORF">CesoFtcFv8_026621</name>
</gene>